<comment type="caution">
    <text evidence="2">The sequence shown here is derived from an EMBL/GenBank/DDBJ whole genome shotgun (WGS) entry which is preliminary data.</text>
</comment>
<gene>
    <name evidence="2" type="ORF">LCGC14_2739540</name>
</gene>
<protein>
    <recommendedName>
        <fullName evidence="3">IRE (Iron responsive element)</fullName>
    </recommendedName>
</protein>
<evidence type="ECO:0000313" key="2">
    <source>
        <dbReference type="EMBL" id="KKK88796.1"/>
    </source>
</evidence>
<evidence type="ECO:0000256" key="1">
    <source>
        <dbReference type="SAM" id="Phobius"/>
    </source>
</evidence>
<organism evidence="2">
    <name type="scientific">marine sediment metagenome</name>
    <dbReference type="NCBI Taxonomy" id="412755"/>
    <lineage>
        <taxon>unclassified sequences</taxon>
        <taxon>metagenomes</taxon>
        <taxon>ecological metagenomes</taxon>
    </lineage>
</organism>
<accession>A0A0F9BWK4</accession>
<proteinExistence type="predicted"/>
<dbReference type="AlphaFoldDB" id="A0A0F9BWK4"/>
<sequence length="197" mass="23163">MSRRNSFIWKIVYIVAICILLGGLVFSSNDLTRRRKQHGLSQTELGQIDPTSEAIKLASFGMRGVAANILWGKANRYQMKKDWTNLSATLEQITRVQPNFISVWKFQAWNLSYNVSVQFDDFRQRYHWVIRGLEFLKKGIDYNEREPLLYSEVGRFTSQKIGRADEHKQFRRLFKEDNDYHGSRPVGLRDNWLVGKE</sequence>
<reference evidence="2" key="1">
    <citation type="journal article" date="2015" name="Nature">
        <title>Complex archaea that bridge the gap between prokaryotes and eukaryotes.</title>
        <authorList>
            <person name="Spang A."/>
            <person name="Saw J.H."/>
            <person name="Jorgensen S.L."/>
            <person name="Zaremba-Niedzwiedzka K."/>
            <person name="Martijn J."/>
            <person name="Lind A.E."/>
            <person name="van Eijk R."/>
            <person name="Schleper C."/>
            <person name="Guy L."/>
            <person name="Ettema T.J."/>
        </authorList>
    </citation>
    <scope>NUCLEOTIDE SEQUENCE</scope>
</reference>
<keyword evidence="1" id="KW-0472">Membrane</keyword>
<keyword evidence="1" id="KW-0812">Transmembrane</keyword>
<evidence type="ECO:0008006" key="3">
    <source>
        <dbReference type="Google" id="ProtNLM"/>
    </source>
</evidence>
<keyword evidence="1" id="KW-1133">Transmembrane helix</keyword>
<name>A0A0F9BWK4_9ZZZZ</name>
<feature type="non-terminal residue" evidence="2">
    <location>
        <position position="197"/>
    </location>
</feature>
<feature type="transmembrane region" description="Helical" evidence="1">
    <location>
        <begin position="6"/>
        <end position="26"/>
    </location>
</feature>
<dbReference type="EMBL" id="LAZR01049797">
    <property type="protein sequence ID" value="KKK88796.1"/>
    <property type="molecule type" value="Genomic_DNA"/>
</dbReference>